<proteinExistence type="predicted"/>
<dbReference type="SUPFAM" id="SSF101898">
    <property type="entry name" value="NHL repeat"/>
    <property type="match status" value="1"/>
</dbReference>
<organism evidence="2 3">
    <name type="scientific">Actinoallomurus spadix</name>
    <dbReference type="NCBI Taxonomy" id="79912"/>
    <lineage>
        <taxon>Bacteria</taxon>
        <taxon>Bacillati</taxon>
        <taxon>Actinomycetota</taxon>
        <taxon>Actinomycetes</taxon>
        <taxon>Streptosporangiales</taxon>
        <taxon>Thermomonosporaceae</taxon>
        <taxon>Actinoallomurus</taxon>
    </lineage>
</organism>
<dbReference type="Gene3D" id="1.25.10.10">
    <property type="entry name" value="Leucine-rich Repeat Variant"/>
    <property type="match status" value="1"/>
</dbReference>
<evidence type="ECO:0000256" key="1">
    <source>
        <dbReference type="SAM" id="MobiDB-lite"/>
    </source>
</evidence>
<feature type="compositionally biased region" description="Acidic residues" evidence="1">
    <location>
        <begin position="310"/>
        <end position="319"/>
    </location>
</feature>
<feature type="region of interest" description="Disordered" evidence="1">
    <location>
        <begin position="297"/>
        <end position="331"/>
    </location>
</feature>
<name>A0ABP3GU28_9ACTN</name>
<sequence length="683" mass="74020">MPEVIDYGRFAERLRRVMPRWDDRGRMSPAEFAEHLADTGPRWELLRAFQEEWGYEPPGGEPRWPRWSESEHRAYVRRLEAEWTGEEDDEFAGVDPALPIPAALDEWWDLPFNSFTYRPRLYWTNPEWPPTVRPDPTGYGSSRGLPPGNPFVGPDDDHRVCVFKAEYQYCNEWGYLAAEAALPDPKVLVSVDDGWVVQARSISEFFLQLAVDRLPAHFGWSIRLYDPAPGLVDRIRREFPELGLLPWRELSANTVTYGAPDAIIYLDDGGVVDFPLVVHARTRTAIEDLARTLGVDWADEIQPPSADRPDPEDAAEPADPEPLSLRAGQADSGGRWIVEAVSDRPLSPPDPEPPALPAGADRPAGLTVWATDPEIGVVAGDQVGGLHVWPPAPAGADAPVAPLSRTAHDAPVTAIACRDFGEAGGAVLSGDSAGQVNVWTPGGGDPVPLGLGRCGTVVALGLEYLETGPAMVAAWSTGSVWLWDHGSGLDAIIDLGPGIEAFLLDPEGVLTVGGPTGTATVRLDLDRLWPKRELHRSLNRFDWDRLEGAGGPVGGFPDRILTAASDDAEAAEEALTDLRAVLIDGERVFPATVPAVPFLIMLAADPDTRVRRSALALAADLVRPAPGPAAEGEPPEPWAGHVRSAAEGCVTHVAELLDDPDPGVREAAERFLSRFPGRTAEDE</sequence>
<dbReference type="Proteomes" id="UP001501822">
    <property type="component" value="Unassembled WGS sequence"/>
</dbReference>
<evidence type="ECO:0000313" key="2">
    <source>
        <dbReference type="EMBL" id="GAA0354895.1"/>
    </source>
</evidence>
<dbReference type="SUPFAM" id="SSF48371">
    <property type="entry name" value="ARM repeat"/>
    <property type="match status" value="1"/>
</dbReference>
<comment type="caution">
    <text evidence="2">The sequence shown here is derived from an EMBL/GenBank/DDBJ whole genome shotgun (WGS) entry which is preliminary data.</text>
</comment>
<protein>
    <submittedName>
        <fullName evidence="2">Uncharacterized protein</fullName>
    </submittedName>
</protein>
<evidence type="ECO:0000313" key="3">
    <source>
        <dbReference type="Proteomes" id="UP001501822"/>
    </source>
</evidence>
<dbReference type="InterPro" id="IPR011989">
    <property type="entry name" value="ARM-like"/>
</dbReference>
<keyword evidence="3" id="KW-1185">Reference proteome</keyword>
<reference evidence="3" key="1">
    <citation type="journal article" date="2019" name="Int. J. Syst. Evol. Microbiol.">
        <title>The Global Catalogue of Microorganisms (GCM) 10K type strain sequencing project: providing services to taxonomists for standard genome sequencing and annotation.</title>
        <authorList>
            <consortium name="The Broad Institute Genomics Platform"/>
            <consortium name="The Broad Institute Genome Sequencing Center for Infectious Disease"/>
            <person name="Wu L."/>
            <person name="Ma J."/>
        </authorList>
    </citation>
    <scope>NUCLEOTIDE SEQUENCE [LARGE SCALE GENOMIC DNA]</scope>
    <source>
        <strain evidence="3">JCM 3146</strain>
    </source>
</reference>
<dbReference type="RefSeq" id="WP_252801803.1">
    <property type="nucleotide sequence ID" value="NZ_BAAABM010000047.1"/>
</dbReference>
<dbReference type="InterPro" id="IPR016024">
    <property type="entry name" value="ARM-type_fold"/>
</dbReference>
<dbReference type="EMBL" id="BAAABM010000047">
    <property type="protein sequence ID" value="GAA0354895.1"/>
    <property type="molecule type" value="Genomic_DNA"/>
</dbReference>
<accession>A0ABP3GU28</accession>
<gene>
    <name evidence="2" type="ORF">GCM10010151_50540</name>
</gene>